<reference evidence="3 4" key="2">
    <citation type="journal article" date="2011" name="J. Antibiot.">
        <title>Furaquinocins I and J: novel polyketide isoprenoid hybrid compounds from Streptomyces reveromyceticus SN-593.</title>
        <authorList>
            <person name="Panthee S."/>
            <person name="Takahashi S."/>
            <person name="Takagi H."/>
            <person name="Nogawa T."/>
            <person name="Oowada E."/>
            <person name="Uramoto M."/>
            <person name="Osada H."/>
        </authorList>
    </citation>
    <scope>NUCLEOTIDE SEQUENCE [LARGE SCALE GENOMIC DNA]</scope>
    <source>
        <strain evidence="3 4">SN-593</strain>
    </source>
</reference>
<keyword evidence="4" id="KW-1185">Reference proteome</keyword>
<proteinExistence type="predicted"/>
<evidence type="ECO:0000313" key="4">
    <source>
        <dbReference type="Proteomes" id="UP000595703"/>
    </source>
</evidence>
<dbReference type="Proteomes" id="UP000595703">
    <property type="component" value="Chromosome"/>
</dbReference>
<dbReference type="AlphaFoldDB" id="A0A7U3VMG0"/>
<accession>A0A7U3VMG0</accession>
<sequence>MTTQSPHLYERQPRSAAVSRADRGTGRGPAAQTRVPWWAVALPVAAFAVLLALLSGGTAHASTAATGGDLFGRLATVLGALLRHLV</sequence>
<feature type="region of interest" description="Disordered" evidence="1">
    <location>
        <begin position="1"/>
        <end position="31"/>
    </location>
</feature>
<reference evidence="3 4" key="1">
    <citation type="journal article" date="2010" name="J. Bacteriol.">
        <title>Biochemical characterization of a novel indole prenyltransferase from Streptomyces sp. SN-593.</title>
        <authorList>
            <person name="Takahashi S."/>
            <person name="Takagi H."/>
            <person name="Toyoda A."/>
            <person name="Uramoto M."/>
            <person name="Nogawa T."/>
            <person name="Ueki M."/>
            <person name="Sakaki Y."/>
            <person name="Osada H."/>
        </authorList>
    </citation>
    <scope>NUCLEOTIDE SEQUENCE [LARGE SCALE GENOMIC DNA]</scope>
    <source>
        <strain evidence="3 4">SN-593</strain>
    </source>
</reference>
<evidence type="ECO:0000256" key="2">
    <source>
        <dbReference type="SAM" id="Phobius"/>
    </source>
</evidence>
<keyword evidence="2" id="KW-0812">Transmembrane</keyword>
<gene>
    <name evidence="3" type="ORF">RVR_1882</name>
</gene>
<keyword evidence="2" id="KW-1133">Transmembrane helix</keyword>
<feature type="transmembrane region" description="Helical" evidence="2">
    <location>
        <begin position="35"/>
        <end position="54"/>
    </location>
</feature>
<dbReference type="EMBL" id="AP018365">
    <property type="protein sequence ID" value="BBA96538.1"/>
    <property type="molecule type" value="Genomic_DNA"/>
</dbReference>
<protein>
    <submittedName>
        <fullName evidence="3">Uncharacterized protein</fullName>
    </submittedName>
</protein>
<dbReference type="KEGG" id="arev:RVR_1882"/>
<name>A0A7U3VMG0_9ACTN</name>
<evidence type="ECO:0000313" key="3">
    <source>
        <dbReference type="EMBL" id="BBA96538.1"/>
    </source>
</evidence>
<dbReference type="RefSeq" id="WP_430393108.1">
    <property type="nucleotide sequence ID" value="NZ_AP018365.1"/>
</dbReference>
<organism evidence="3 4">
    <name type="scientific">Actinacidiphila reveromycinica</name>
    <dbReference type="NCBI Taxonomy" id="659352"/>
    <lineage>
        <taxon>Bacteria</taxon>
        <taxon>Bacillati</taxon>
        <taxon>Actinomycetota</taxon>
        <taxon>Actinomycetes</taxon>
        <taxon>Kitasatosporales</taxon>
        <taxon>Streptomycetaceae</taxon>
        <taxon>Actinacidiphila</taxon>
    </lineage>
</organism>
<reference evidence="3 4" key="4">
    <citation type="journal article" date="2020" name="Sci. Rep.">
        <title>beta-carboline chemical signals induce reveromycin production through a LuxR family regulator in Streptomyces sp. SN-593.</title>
        <authorList>
            <person name="Panthee S."/>
            <person name="Kito N."/>
            <person name="Hayashi T."/>
            <person name="Shimizu T."/>
            <person name="Ishikawa J."/>
            <person name="Hamamoto H."/>
            <person name="Osada H."/>
            <person name="Takahashi S."/>
        </authorList>
    </citation>
    <scope>NUCLEOTIDE SEQUENCE [LARGE SCALE GENOMIC DNA]</scope>
    <source>
        <strain evidence="3 4">SN-593</strain>
    </source>
</reference>
<keyword evidence="2" id="KW-0472">Membrane</keyword>
<evidence type="ECO:0000256" key="1">
    <source>
        <dbReference type="SAM" id="MobiDB-lite"/>
    </source>
</evidence>
<reference evidence="3 4" key="3">
    <citation type="journal article" date="2011" name="Nat. Chem. Biol.">
        <title>Reveromycin A biosynthesis uses RevG and RevJ for stereospecific spiroacetal formation.</title>
        <authorList>
            <person name="Takahashi S."/>
            <person name="Toyoda A."/>
            <person name="Sekiyama Y."/>
            <person name="Takagi H."/>
            <person name="Nogawa T."/>
            <person name="Uramoto M."/>
            <person name="Suzuki R."/>
            <person name="Koshino H."/>
            <person name="Kumano T."/>
            <person name="Panthee S."/>
            <person name="Dairi T."/>
            <person name="Ishikawa J."/>
            <person name="Ikeda H."/>
            <person name="Sakaki Y."/>
            <person name="Osada H."/>
        </authorList>
    </citation>
    <scope>NUCLEOTIDE SEQUENCE [LARGE SCALE GENOMIC DNA]</scope>
    <source>
        <strain evidence="3 4">SN-593</strain>
    </source>
</reference>